<keyword evidence="1" id="KW-0472">Membrane</keyword>
<evidence type="ECO:0000313" key="2">
    <source>
        <dbReference type="EnsemblMetazoa" id="CLYHEMP022958.1"/>
    </source>
</evidence>
<accession>A0A7M5XG25</accession>
<dbReference type="Proteomes" id="UP000594262">
    <property type="component" value="Unplaced"/>
</dbReference>
<sequence>MIDKKIVLEKFENFTRTSLQYGQQAFEILQKFYYEEIEKDWQLQGSVFLMFLFCIIMVLVKIQWNKYGLAILGMELSSQPSTDTVDGRGLDTVHEYPDEDPLTFVKKKTN</sequence>
<keyword evidence="1" id="KW-1133">Transmembrane helix</keyword>
<protein>
    <submittedName>
        <fullName evidence="2">Uncharacterized protein</fullName>
    </submittedName>
</protein>
<feature type="transmembrane region" description="Helical" evidence="1">
    <location>
        <begin position="41"/>
        <end position="60"/>
    </location>
</feature>
<keyword evidence="1" id="KW-0812">Transmembrane</keyword>
<keyword evidence="3" id="KW-1185">Reference proteome</keyword>
<name>A0A7M5XG25_9CNID</name>
<dbReference type="AlphaFoldDB" id="A0A7M5XG25"/>
<evidence type="ECO:0000256" key="1">
    <source>
        <dbReference type="SAM" id="Phobius"/>
    </source>
</evidence>
<reference evidence="2" key="1">
    <citation type="submission" date="2021-01" db="UniProtKB">
        <authorList>
            <consortium name="EnsemblMetazoa"/>
        </authorList>
    </citation>
    <scope>IDENTIFICATION</scope>
</reference>
<organism evidence="2 3">
    <name type="scientific">Clytia hemisphaerica</name>
    <dbReference type="NCBI Taxonomy" id="252671"/>
    <lineage>
        <taxon>Eukaryota</taxon>
        <taxon>Metazoa</taxon>
        <taxon>Cnidaria</taxon>
        <taxon>Hydrozoa</taxon>
        <taxon>Hydroidolina</taxon>
        <taxon>Leptothecata</taxon>
        <taxon>Obeliida</taxon>
        <taxon>Clytiidae</taxon>
        <taxon>Clytia</taxon>
    </lineage>
</organism>
<dbReference type="EnsemblMetazoa" id="CLYHEMT022958.1">
    <property type="protein sequence ID" value="CLYHEMP022958.1"/>
    <property type="gene ID" value="CLYHEMG022958"/>
</dbReference>
<proteinExistence type="predicted"/>
<evidence type="ECO:0000313" key="3">
    <source>
        <dbReference type="Proteomes" id="UP000594262"/>
    </source>
</evidence>